<evidence type="ECO:0000313" key="2">
    <source>
        <dbReference type="EMBL" id="CAK6972019.1"/>
    </source>
</evidence>
<feature type="compositionally biased region" description="Polar residues" evidence="1">
    <location>
        <begin position="810"/>
        <end position="833"/>
    </location>
</feature>
<feature type="compositionally biased region" description="Polar residues" evidence="1">
    <location>
        <begin position="509"/>
        <end position="530"/>
    </location>
</feature>
<feature type="compositionally biased region" description="Polar residues" evidence="1">
    <location>
        <begin position="853"/>
        <end position="870"/>
    </location>
</feature>
<feature type="compositionally biased region" description="Basic residues" evidence="1">
    <location>
        <begin position="792"/>
        <end position="803"/>
    </location>
</feature>
<feature type="compositionally biased region" description="Basic residues" evidence="1">
    <location>
        <begin position="46"/>
        <end position="64"/>
    </location>
</feature>
<feature type="region of interest" description="Disordered" evidence="1">
    <location>
        <begin position="546"/>
        <end position="609"/>
    </location>
</feature>
<feature type="region of interest" description="Disordered" evidence="1">
    <location>
        <begin position="373"/>
        <end position="450"/>
    </location>
</feature>
<name>A0AAV1PMY3_SCOSC</name>
<feature type="region of interest" description="Disordered" evidence="1">
    <location>
        <begin position="258"/>
        <end position="294"/>
    </location>
</feature>
<accession>A0AAV1PMY3</accession>
<dbReference type="EMBL" id="CAWUFR010000190">
    <property type="protein sequence ID" value="CAK6972019.1"/>
    <property type="molecule type" value="Genomic_DNA"/>
</dbReference>
<dbReference type="Proteomes" id="UP001314229">
    <property type="component" value="Unassembled WGS sequence"/>
</dbReference>
<protein>
    <submittedName>
        <fullName evidence="2">Uncharacterized protein LOC122987686 isoform X1</fullName>
    </submittedName>
</protein>
<organism evidence="2 3">
    <name type="scientific">Scomber scombrus</name>
    <name type="common">Atlantic mackerel</name>
    <name type="synonym">Scomber vernalis</name>
    <dbReference type="NCBI Taxonomy" id="13677"/>
    <lineage>
        <taxon>Eukaryota</taxon>
        <taxon>Metazoa</taxon>
        <taxon>Chordata</taxon>
        <taxon>Craniata</taxon>
        <taxon>Vertebrata</taxon>
        <taxon>Euteleostomi</taxon>
        <taxon>Actinopterygii</taxon>
        <taxon>Neopterygii</taxon>
        <taxon>Teleostei</taxon>
        <taxon>Neoteleostei</taxon>
        <taxon>Acanthomorphata</taxon>
        <taxon>Pelagiaria</taxon>
        <taxon>Scombriformes</taxon>
        <taxon>Scombridae</taxon>
        <taxon>Scomber</taxon>
    </lineage>
</organism>
<feature type="compositionally biased region" description="Basic residues" evidence="1">
    <location>
        <begin position="82"/>
        <end position="100"/>
    </location>
</feature>
<keyword evidence="3" id="KW-1185">Reference proteome</keyword>
<feature type="region of interest" description="Disordered" evidence="1">
    <location>
        <begin position="46"/>
        <end position="67"/>
    </location>
</feature>
<dbReference type="AlphaFoldDB" id="A0AAV1PMY3"/>
<sequence>MSTERPKRNIIKKKYDISDGMPWCEERLVRKVLFLSLREFRDTHRATHKHSHIHTRAQKHKRPSKNTLSQALRKTQTLTNTHTKKKAHCPQHMHISKHTHEHTNKVQKTNLSQDSHTPKNKCTHTNVQNMQTQSKMCTGKVAQHAHLQENKHTFHKNSVSTRTLRSHKTQNTLSLLNPKYTYTAKHTHSTQHKHSVKDTCTPENTKTLLHTPVSARTLRSRTPSSFSGSLVNGISRCQSLLSASPSWSWSLQTRPQQHHHATIHCDKDDPASKRPKLQAQRKFAQSPPSSPGPPVLMTSARCNHTHSMAVVTCLTRRRPKTEDFLSFLCLRGSAALPNNMAFLASGREKELADTRHLTSGLSKNHRTAIVEKNMSVFNRKPVQRSRSVREGSGGSVSAAVSSFCPLTARAQRRRDRERREEEQQRRRREGIEEDRREGAKRHLLRPRQLSLQVRRTNKVAVVTGLSKHRTSCVRSVPPLKPSTDAGSRRSPGPCTTPSNTCKPRGHPQSRPQDTNIKHLSQHSNHQLPRNQLLSLNRQTISNYYSNPKTLSSLQNSGRNSCRTPSHIPLTNGSVIRKLNENPGVLRLSRRRRGLPPDTSSNPLNQFPFDKNSSKKCRTLQCNDVDVPLESDCPVGETPQKKAKCEKDVREECVNHMDKASSSHDEELEPDRCGDSGEISLARCSCVSEDIQEKINVAKLSLATVTALEPYQDRVDDTNDITNYDLSPVCEAICIHVRDKRLQRNQSASSTNTRTTVARSVARAATVRTTVPKAAINSVTSTYIHSNPPASHSAKHTAKGIKKGTSKDITKCTSPASSYYIHNSRGSAKASSKATVEDSTKDNSYLSIPKGSTKRPTQTKSTTSAIKTRTSPRILLKS</sequence>
<feature type="compositionally biased region" description="Polar residues" evidence="1">
    <location>
        <begin position="546"/>
        <end position="573"/>
    </location>
</feature>
<proteinExistence type="predicted"/>
<evidence type="ECO:0000313" key="3">
    <source>
        <dbReference type="Proteomes" id="UP001314229"/>
    </source>
</evidence>
<comment type="caution">
    <text evidence="2">The sequence shown here is derived from an EMBL/GenBank/DDBJ whole genome shotgun (WGS) entry which is preliminary data.</text>
</comment>
<gene>
    <name evidence="2" type="ORF">FSCOSCO3_A007865</name>
</gene>
<feature type="compositionally biased region" description="Basic and acidic residues" evidence="1">
    <location>
        <begin position="417"/>
        <end position="437"/>
    </location>
</feature>
<feature type="region of interest" description="Disordered" evidence="1">
    <location>
        <begin position="781"/>
        <end position="877"/>
    </location>
</feature>
<evidence type="ECO:0000256" key="1">
    <source>
        <dbReference type="SAM" id="MobiDB-lite"/>
    </source>
</evidence>
<feature type="region of interest" description="Disordered" evidence="1">
    <location>
        <begin position="81"/>
        <end position="121"/>
    </location>
</feature>
<feature type="compositionally biased region" description="Polar residues" evidence="1">
    <location>
        <begin position="106"/>
        <end position="115"/>
    </location>
</feature>
<feature type="region of interest" description="Disordered" evidence="1">
    <location>
        <begin position="466"/>
        <end position="530"/>
    </location>
</feature>
<reference evidence="2 3" key="1">
    <citation type="submission" date="2024-01" db="EMBL/GenBank/DDBJ databases">
        <authorList>
            <person name="Alioto T."/>
            <person name="Alioto T."/>
            <person name="Gomez Garrido J."/>
        </authorList>
    </citation>
    <scope>NUCLEOTIDE SEQUENCE [LARGE SCALE GENOMIC DNA]</scope>
</reference>
<feature type="compositionally biased region" description="Basic and acidic residues" evidence="1">
    <location>
        <begin position="263"/>
        <end position="272"/>
    </location>
</feature>